<sequence length="193" mass="19715">MTFRLFAVTTAALALAVAGCNKTDTTNGAAPDQPAQAAKAAGDQTIAAALDKNGRFYQAAHAAGLDSTLAGPGPYTVLVPRDEAFGKVEGALKDSGNPENRAELTRVLTLHILPGTVLVDDLAKAVDNGKGKALIQTMNGETLTATKDGGKVVLTDSSGGKATIVDGDQKRSNGVVQYIDTILTPSAQAAPKK</sequence>
<accession>A0ABX6T7Z3</accession>
<protein>
    <submittedName>
        <fullName evidence="3">Fasciclin domain-containing protein</fullName>
    </submittedName>
</protein>
<dbReference type="Proteomes" id="UP000516105">
    <property type="component" value="Chromosome"/>
</dbReference>
<dbReference type="InterPro" id="IPR036378">
    <property type="entry name" value="FAS1_dom_sf"/>
</dbReference>
<dbReference type="Pfam" id="PF02469">
    <property type="entry name" value="Fasciclin"/>
    <property type="match status" value="1"/>
</dbReference>
<dbReference type="PROSITE" id="PS50213">
    <property type="entry name" value="FAS1"/>
    <property type="match status" value="1"/>
</dbReference>
<dbReference type="InterPro" id="IPR050904">
    <property type="entry name" value="Adhesion/Biosynth-related"/>
</dbReference>
<name>A0ABX6T7Z3_9SPHN</name>
<dbReference type="RefSeq" id="WP_187708496.1">
    <property type="nucleotide sequence ID" value="NZ_CP060782.1"/>
</dbReference>
<dbReference type="Gene3D" id="2.30.180.10">
    <property type="entry name" value="FAS1 domain"/>
    <property type="match status" value="1"/>
</dbReference>
<feature type="chain" id="PRO_5045933758" evidence="1">
    <location>
        <begin position="17"/>
        <end position="193"/>
    </location>
</feature>
<dbReference type="SMART" id="SM00554">
    <property type="entry name" value="FAS1"/>
    <property type="match status" value="1"/>
</dbReference>
<evidence type="ECO:0000259" key="2">
    <source>
        <dbReference type="PROSITE" id="PS50213"/>
    </source>
</evidence>
<keyword evidence="4" id="KW-1185">Reference proteome</keyword>
<evidence type="ECO:0000313" key="3">
    <source>
        <dbReference type="EMBL" id="QNP45541.1"/>
    </source>
</evidence>
<reference evidence="3 4" key="1">
    <citation type="submission" date="2020-08" db="EMBL/GenBank/DDBJ databases">
        <title>Genome sequence of Sphingomonas sediminicola KACC 15039T.</title>
        <authorList>
            <person name="Hyun D.-W."/>
            <person name="Bae J.-W."/>
        </authorList>
    </citation>
    <scope>NUCLEOTIDE SEQUENCE [LARGE SCALE GENOMIC DNA]</scope>
    <source>
        <strain evidence="3 4">KACC 15039</strain>
    </source>
</reference>
<feature type="domain" description="FAS1" evidence="2">
    <location>
        <begin position="43"/>
        <end position="183"/>
    </location>
</feature>
<dbReference type="EMBL" id="CP060782">
    <property type="protein sequence ID" value="QNP45541.1"/>
    <property type="molecule type" value="Genomic_DNA"/>
</dbReference>
<evidence type="ECO:0000313" key="4">
    <source>
        <dbReference type="Proteomes" id="UP000516105"/>
    </source>
</evidence>
<organism evidence="3 4">
    <name type="scientific">Sphingomonas sediminicola</name>
    <dbReference type="NCBI Taxonomy" id="386874"/>
    <lineage>
        <taxon>Bacteria</taxon>
        <taxon>Pseudomonadati</taxon>
        <taxon>Pseudomonadota</taxon>
        <taxon>Alphaproteobacteria</taxon>
        <taxon>Sphingomonadales</taxon>
        <taxon>Sphingomonadaceae</taxon>
        <taxon>Sphingomonas</taxon>
    </lineage>
</organism>
<dbReference type="PANTHER" id="PTHR10900:SF77">
    <property type="entry name" value="FI19380P1"/>
    <property type="match status" value="1"/>
</dbReference>
<feature type="signal peptide" evidence="1">
    <location>
        <begin position="1"/>
        <end position="16"/>
    </location>
</feature>
<dbReference type="SUPFAM" id="SSF82153">
    <property type="entry name" value="FAS1 domain"/>
    <property type="match status" value="1"/>
</dbReference>
<evidence type="ECO:0000256" key="1">
    <source>
        <dbReference type="SAM" id="SignalP"/>
    </source>
</evidence>
<gene>
    <name evidence="3" type="ORF">H9L14_13445</name>
</gene>
<dbReference type="InterPro" id="IPR000782">
    <property type="entry name" value="FAS1_domain"/>
</dbReference>
<keyword evidence="1" id="KW-0732">Signal</keyword>
<dbReference type="PANTHER" id="PTHR10900">
    <property type="entry name" value="PERIOSTIN-RELATED"/>
    <property type="match status" value="1"/>
</dbReference>
<proteinExistence type="predicted"/>
<dbReference type="PROSITE" id="PS51257">
    <property type="entry name" value="PROKAR_LIPOPROTEIN"/>
    <property type="match status" value="1"/>
</dbReference>